<dbReference type="EMBL" id="JACAZE010000028">
    <property type="protein sequence ID" value="KAF7289678.1"/>
    <property type="molecule type" value="Genomic_DNA"/>
</dbReference>
<dbReference type="SMART" id="SM00220">
    <property type="entry name" value="S_TKc"/>
    <property type="match status" value="1"/>
</dbReference>
<dbReference type="GO" id="GO:0004674">
    <property type="term" value="F:protein serine/threonine kinase activity"/>
    <property type="evidence" value="ECO:0007669"/>
    <property type="project" value="TreeGrafter"/>
</dbReference>
<dbReference type="PANTHER" id="PTHR44167">
    <property type="entry name" value="OVARIAN-SPECIFIC SERINE/THREONINE-PROTEIN KINASE LOK-RELATED"/>
    <property type="match status" value="1"/>
</dbReference>
<dbReference type="GO" id="GO:0005737">
    <property type="term" value="C:cytoplasm"/>
    <property type="evidence" value="ECO:0007669"/>
    <property type="project" value="TreeGrafter"/>
</dbReference>
<dbReference type="Gene3D" id="1.10.510.10">
    <property type="entry name" value="Transferase(Phosphotransferase) domain 1"/>
    <property type="match status" value="1"/>
</dbReference>
<name>A0A8H6RZ92_MYCCL</name>
<dbReference type="GO" id="GO:0044773">
    <property type="term" value="P:mitotic DNA damage checkpoint signaling"/>
    <property type="evidence" value="ECO:0007669"/>
    <property type="project" value="TreeGrafter"/>
</dbReference>
<keyword evidence="4" id="KW-1185">Reference proteome</keyword>
<feature type="compositionally biased region" description="Low complexity" evidence="1">
    <location>
        <begin position="579"/>
        <end position="594"/>
    </location>
</feature>
<keyword evidence="3" id="KW-0418">Kinase</keyword>
<reference evidence="3" key="1">
    <citation type="submission" date="2020-05" db="EMBL/GenBank/DDBJ databases">
        <title>Mycena genomes resolve the evolution of fungal bioluminescence.</title>
        <authorList>
            <person name="Tsai I.J."/>
        </authorList>
    </citation>
    <scope>NUCLEOTIDE SEQUENCE</scope>
    <source>
        <strain evidence="3">110903Hualien_Pintung</strain>
    </source>
</reference>
<keyword evidence="3" id="KW-0808">Transferase</keyword>
<dbReference type="SUPFAM" id="SSF56112">
    <property type="entry name" value="Protein kinase-like (PK-like)"/>
    <property type="match status" value="1"/>
</dbReference>
<dbReference type="AlphaFoldDB" id="A0A8H6RZ92"/>
<proteinExistence type="predicted"/>
<dbReference type="GO" id="GO:0005634">
    <property type="term" value="C:nucleus"/>
    <property type="evidence" value="ECO:0007669"/>
    <property type="project" value="TreeGrafter"/>
</dbReference>
<evidence type="ECO:0000313" key="4">
    <source>
        <dbReference type="Proteomes" id="UP000613580"/>
    </source>
</evidence>
<dbReference type="InterPro" id="IPR011009">
    <property type="entry name" value="Kinase-like_dom_sf"/>
</dbReference>
<feature type="region of interest" description="Disordered" evidence="1">
    <location>
        <begin position="391"/>
        <end position="477"/>
    </location>
</feature>
<dbReference type="PANTHER" id="PTHR44167:SF18">
    <property type="entry name" value="PROTEIN KINASE DOMAIN-CONTAINING PROTEIN"/>
    <property type="match status" value="1"/>
</dbReference>
<dbReference type="InterPro" id="IPR000719">
    <property type="entry name" value="Prot_kinase_dom"/>
</dbReference>
<feature type="domain" description="Protein kinase" evidence="2">
    <location>
        <begin position="18"/>
        <end position="313"/>
    </location>
</feature>
<comment type="caution">
    <text evidence="3">The sequence shown here is derived from an EMBL/GenBank/DDBJ whole genome shotgun (WGS) entry which is preliminary data.</text>
</comment>
<sequence>MAPAAAAAVPTQPQGAFILVLRKLATGHSGTVYLAKRNSDSTRYALKQIKRNNKRTENLLRLRANNPAHSSLTGSGEPRKGTEEAKIRREIAIMKKCHHPNVVKLEAFIDDPTHDCVYIRASQLLPAANCSGETVKHTDPLLAMDQTRRVMRDVALGIEYLHSQGIIHRDIKPSNIMWSNNRTRVKIGDFGIAALVTDNIQHAGTPSFMAPEIALGGDVTFAVDAWALGVTLFALLFGTLPFEPKDIARTEASLYRAIREDPWVAPPTMTADDLPIADSHRSEGGVLFLLDGLLKKDPTERFDDKRLRTVDWLFADIQQPRWAELHPPLVPPSPSPSPPPIIPEPDPSSASRKRKITVSKTDKAAAIMEPKFKWSLVLGLGAVGRRLNNLFNPAPPSPQETAAPAEGEGRVRSEPEGQGRGQPRSLSFVGVGKGKARAIAPVPRRSVTTEALAGPGATPRSAPPHSHPHPQADPSAFPTLTVTQRSYSQPGAGLADARAAALAAQAAFEADGTVTPEEQRLLSGEVRVLNLGMSFGSVGEEGEGGLREGTGLIIMPRAVSDEYYDDELEMGSGSGSGSESGSELGYGDEAPPGSGDDEDDDGRRVDIYDETNSDEDAPLEIRRRAR</sequence>
<gene>
    <name evidence="3" type="ORF">HMN09_01330400</name>
</gene>
<dbReference type="Gene3D" id="3.30.200.20">
    <property type="entry name" value="Phosphorylase Kinase, domain 1"/>
    <property type="match status" value="1"/>
</dbReference>
<feature type="compositionally biased region" description="Basic and acidic residues" evidence="1">
    <location>
        <begin position="407"/>
        <end position="417"/>
    </location>
</feature>
<dbReference type="PROSITE" id="PS50011">
    <property type="entry name" value="PROTEIN_KINASE_DOM"/>
    <property type="match status" value="1"/>
</dbReference>
<accession>A0A8H6RZ92</accession>
<dbReference type="GO" id="GO:0005524">
    <property type="term" value="F:ATP binding"/>
    <property type="evidence" value="ECO:0007669"/>
    <property type="project" value="InterPro"/>
</dbReference>
<dbReference type="OrthoDB" id="68483at2759"/>
<dbReference type="CDD" id="cd14008">
    <property type="entry name" value="STKc_LKB1_CaMKK"/>
    <property type="match status" value="1"/>
</dbReference>
<organism evidence="3 4">
    <name type="scientific">Mycena chlorophos</name>
    <name type="common">Agaric fungus</name>
    <name type="synonym">Agaricus chlorophos</name>
    <dbReference type="NCBI Taxonomy" id="658473"/>
    <lineage>
        <taxon>Eukaryota</taxon>
        <taxon>Fungi</taxon>
        <taxon>Dikarya</taxon>
        <taxon>Basidiomycota</taxon>
        <taxon>Agaricomycotina</taxon>
        <taxon>Agaricomycetes</taxon>
        <taxon>Agaricomycetidae</taxon>
        <taxon>Agaricales</taxon>
        <taxon>Marasmiineae</taxon>
        <taxon>Mycenaceae</taxon>
        <taxon>Mycena</taxon>
    </lineage>
</organism>
<feature type="compositionally biased region" description="Acidic residues" evidence="1">
    <location>
        <begin position="608"/>
        <end position="618"/>
    </location>
</feature>
<feature type="region of interest" description="Disordered" evidence="1">
    <location>
        <begin position="325"/>
        <end position="357"/>
    </location>
</feature>
<evidence type="ECO:0000259" key="2">
    <source>
        <dbReference type="PROSITE" id="PS50011"/>
    </source>
</evidence>
<feature type="region of interest" description="Disordered" evidence="1">
    <location>
        <begin position="565"/>
        <end position="626"/>
    </location>
</feature>
<dbReference type="Pfam" id="PF00069">
    <property type="entry name" value="Pkinase"/>
    <property type="match status" value="1"/>
</dbReference>
<dbReference type="Proteomes" id="UP000613580">
    <property type="component" value="Unassembled WGS sequence"/>
</dbReference>
<feature type="region of interest" description="Disordered" evidence="1">
    <location>
        <begin position="64"/>
        <end position="83"/>
    </location>
</feature>
<evidence type="ECO:0000313" key="3">
    <source>
        <dbReference type="EMBL" id="KAF7289678.1"/>
    </source>
</evidence>
<evidence type="ECO:0000256" key="1">
    <source>
        <dbReference type="SAM" id="MobiDB-lite"/>
    </source>
</evidence>
<protein>
    <submittedName>
        <fullName evidence="3">Protein kinase domain-containing protein</fullName>
    </submittedName>
</protein>
<feature type="compositionally biased region" description="Pro residues" evidence="1">
    <location>
        <begin position="328"/>
        <end position="346"/>
    </location>
</feature>